<reference evidence="2 3" key="1">
    <citation type="submission" date="2017-04" db="EMBL/GenBank/DDBJ databases">
        <title>Novel microbial lineages endemic to geothermal iron-oxide mats fill important gaps in the evolutionary history of Archaea.</title>
        <authorList>
            <person name="Jay Z.J."/>
            <person name="Beam J.P."/>
            <person name="Dlakic M."/>
            <person name="Rusch D.B."/>
            <person name="Kozubal M.A."/>
            <person name="Inskeep W.P."/>
        </authorList>
    </citation>
    <scope>NUCLEOTIDE SEQUENCE [LARGE SCALE GENOMIC DNA]</scope>
    <source>
        <strain evidence="2">OSP_D</strain>
    </source>
</reference>
<accession>A0A2R6AE19</accession>
<sequence length="115" mass="13395">MSSQDKNAQLARLQEQLRVIIAERQRLELEIKETERVQKEIQALPEGTELYKSTGPVLYKSTTQEVLQGLEKYKAELNERLELYKTQESALRTEIERLRKSVMIQPKFGSEETQG</sequence>
<evidence type="ECO:0000256" key="1">
    <source>
        <dbReference type="SAM" id="Coils"/>
    </source>
</evidence>
<evidence type="ECO:0008006" key="4">
    <source>
        <dbReference type="Google" id="ProtNLM"/>
    </source>
</evidence>
<dbReference type="SUPFAM" id="SSF46579">
    <property type="entry name" value="Prefoldin"/>
    <property type="match status" value="1"/>
</dbReference>
<protein>
    <recommendedName>
        <fullName evidence="4">Prefoldin subunit beta</fullName>
    </recommendedName>
</protein>
<feature type="coiled-coil region" evidence="1">
    <location>
        <begin position="3"/>
        <end position="101"/>
    </location>
</feature>
<dbReference type="InterPro" id="IPR009053">
    <property type="entry name" value="Prefoldin"/>
</dbReference>
<dbReference type="Pfam" id="PF01920">
    <property type="entry name" value="Prefoldin_2"/>
    <property type="match status" value="1"/>
</dbReference>
<comment type="caution">
    <text evidence="2">The sequence shown here is derived from an EMBL/GenBank/DDBJ whole genome shotgun (WGS) entry which is preliminary data.</text>
</comment>
<dbReference type="GO" id="GO:0016272">
    <property type="term" value="C:prefoldin complex"/>
    <property type="evidence" value="ECO:0007669"/>
    <property type="project" value="InterPro"/>
</dbReference>
<evidence type="ECO:0000313" key="3">
    <source>
        <dbReference type="Proteomes" id="UP000240880"/>
    </source>
</evidence>
<dbReference type="GO" id="GO:0006457">
    <property type="term" value="P:protein folding"/>
    <property type="evidence" value="ECO:0007669"/>
    <property type="project" value="InterPro"/>
</dbReference>
<evidence type="ECO:0000313" key="2">
    <source>
        <dbReference type="EMBL" id="PSN84626.1"/>
    </source>
</evidence>
<dbReference type="EMBL" id="NEXC01000001">
    <property type="protein sequence ID" value="PSN84626.1"/>
    <property type="molecule type" value="Genomic_DNA"/>
</dbReference>
<keyword evidence="1" id="KW-0175">Coiled coil</keyword>
<dbReference type="GO" id="GO:0051082">
    <property type="term" value="F:unfolded protein binding"/>
    <property type="evidence" value="ECO:0007669"/>
    <property type="project" value="InterPro"/>
</dbReference>
<dbReference type="InterPro" id="IPR002777">
    <property type="entry name" value="PFD_beta-like"/>
</dbReference>
<dbReference type="AlphaFoldDB" id="A0A2R6AE19"/>
<name>A0A2R6AE19_9ARCH</name>
<dbReference type="Proteomes" id="UP000240880">
    <property type="component" value="Unassembled WGS sequence"/>
</dbReference>
<organism evidence="2 3">
    <name type="scientific">Candidatus Marsarchaeota G1 archaeon OSP_D</name>
    <dbReference type="NCBI Taxonomy" id="1978155"/>
    <lineage>
        <taxon>Archaea</taxon>
        <taxon>Candidatus Marsarchaeota</taxon>
        <taxon>Candidatus Marsarchaeota group 1</taxon>
    </lineage>
</organism>
<dbReference type="Gene3D" id="1.10.287.370">
    <property type="match status" value="1"/>
</dbReference>
<gene>
    <name evidence="2" type="ORF">B9Q01_00340</name>
</gene>
<proteinExistence type="predicted"/>